<dbReference type="PANTHER" id="PTHR11265">
    <property type="entry name" value="S-ADENOSYL-METHYLTRANSFERASE MRAW"/>
    <property type="match status" value="1"/>
</dbReference>
<evidence type="ECO:0000256" key="1">
    <source>
        <dbReference type="ARBA" id="ARBA00010396"/>
    </source>
</evidence>
<dbReference type="FunFam" id="1.10.150.170:FF:000001">
    <property type="entry name" value="Ribosomal RNA small subunit methyltransferase H"/>
    <property type="match status" value="1"/>
</dbReference>
<dbReference type="Gene3D" id="1.10.150.170">
    <property type="entry name" value="Putative methyltransferase TM0872, insert domain"/>
    <property type="match status" value="1"/>
</dbReference>
<evidence type="ECO:0000313" key="7">
    <source>
        <dbReference type="EMBL" id="CAB4735052.1"/>
    </source>
</evidence>
<keyword evidence="4" id="KW-0489">Methyltransferase</keyword>
<dbReference type="Pfam" id="PF01795">
    <property type="entry name" value="Methyltransf_5"/>
    <property type="match status" value="1"/>
</dbReference>
<dbReference type="GO" id="GO:0070475">
    <property type="term" value="P:rRNA base methylation"/>
    <property type="evidence" value="ECO:0007669"/>
    <property type="project" value="TreeGrafter"/>
</dbReference>
<evidence type="ECO:0000256" key="2">
    <source>
        <dbReference type="ARBA" id="ARBA00022490"/>
    </source>
</evidence>
<evidence type="ECO:0000256" key="6">
    <source>
        <dbReference type="ARBA" id="ARBA00022691"/>
    </source>
</evidence>
<dbReference type="PANTHER" id="PTHR11265:SF0">
    <property type="entry name" value="12S RRNA N4-METHYLCYTIDINE METHYLTRANSFERASE"/>
    <property type="match status" value="1"/>
</dbReference>
<dbReference type="InterPro" id="IPR029063">
    <property type="entry name" value="SAM-dependent_MTases_sf"/>
</dbReference>
<dbReference type="GO" id="GO:0071424">
    <property type="term" value="F:rRNA (cytosine-N4-)-methyltransferase activity"/>
    <property type="evidence" value="ECO:0007669"/>
    <property type="project" value="TreeGrafter"/>
</dbReference>
<dbReference type="Gene3D" id="3.40.50.150">
    <property type="entry name" value="Vaccinia Virus protein VP39"/>
    <property type="match status" value="1"/>
</dbReference>
<evidence type="ECO:0000256" key="5">
    <source>
        <dbReference type="ARBA" id="ARBA00022679"/>
    </source>
</evidence>
<dbReference type="GO" id="GO:0005737">
    <property type="term" value="C:cytoplasm"/>
    <property type="evidence" value="ECO:0007669"/>
    <property type="project" value="TreeGrafter"/>
</dbReference>
<dbReference type="InterPro" id="IPR002903">
    <property type="entry name" value="RsmH"/>
</dbReference>
<dbReference type="SUPFAM" id="SSF81799">
    <property type="entry name" value="Putative methyltransferase TM0872, insert domain"/>
    <property type="match status" value="1"/>
</dbReference>
<keyword evidence="3" id="KW-0698">rRNA processing</keyword>
<dbReference type="SUPFAM" id="SSF53335">
    <property type="entry name" value="S-adenosyl-L-methionine-dependent methyltransferases"/>
    <property type="match status" value="1"/>
</dbReference>
<dbReference type="HAMAP" id="MF_01007">
    <property type="entry name" value="16SrRNA_methyltr_H"/>
    <property type="match status" value="1"/>
</dbReference>
<dbReference type="InterPro" id="IPR023397">
    <property type="entry name" value="SAM-dep_MeTrfase_MraW_recog"/>
</dbReference>
<gene>
    <name evidence="7" type="ORF">UFOPK2788_00440</name>
</gene>
<dbReference type="PIRSF" id="PIRSF004486">
    <property type="entry name" value="MraW"/>
    <property type="match status" value="1"/>
</dbReference>
<comment type="similarity">
    <text evidence="1">Belongs to the methyltransferase superfamily. RsmH family.</text>
</comment>
<name>A0A6J6SJL6_9ZZZZ</name>
<keyword evidence="6" id="KW-0949">S-adenosyl-L-methionine</keyword>
<organism evidence="7">
    <name type="scientific">freshwater metagenome</name>
    <dbReference type="NCBI Taxonomy" id="449393"/>
    <lineage>
        <taxon>unclassified sequences</taxon>
        <taxon>metagenomes</taxon>
        <taxon>ecological metagenomes</taxon>
    </lineage>
</organism>
<evidence type="ECO:0000256" key="3">
    <source>
        <dbReference type="ARBA" id="ARBA00022552"/>
    </source>
</evidence>
<dbReference type="AlphaFoldDB" id="A0A6J6SJL6"/>
<evidence type="ECO:0000256" key="4">
    <source>
        <dbReference type="ARBA" id="ARBA00022603"/>
    </source>
</evidence>
<accession>A0A6J6SJL6</accession>
<keyword evidence="2" id="KW-0963">Cytoplasm</keyword>
<keyword evidence="5" id="KW-0808">Transferase</keyword>
<dbReference type="EMBL" id="CAEZYV010000048">
    <property type="protein sequence ID" value="CAB4735052.1"/>
    <property type="molecule type" value="Genomic_DNA"/>
</dbReference>
<proteinExistence type="inferred from homology"/>
<dbReference type="NCBIfam" id="TIGR00006">
    <property type="entry name" value="16S rRNA (cytosine(1402)-N(4))-methyltransferase RsmH"/>
    <property type="match status" value="1"/>
</dbReference>
<protein>
    <submittedName>
        <fullName evidence="7">Unannotated protein</fullName>
    </submittedName>
</protein>
<reference evidence="7" key="1">
    <citation type="submission" date="2020-05" db="EMBL/GenBank/DDBJ databases">
        <authorList>
            <person name="Chiriac C."/>
            <person name="Salcher M."/>
            <person name="Ghai R."/>
            <person name="Kavagutti S V."/>
        </authorList>
    </citation>
    <scope>NUCLEOTIDE SEQUENCE</scope>
</reference>
<sequence>MQEALHIPVALDRCIALLSPAIESSTNPVIVDATLGLGGHTKALLSKYPNLKIIALDRDLKAIEIATTNLSNLSDRVVIVHAVYDELATVLENLGISQVDGILFDLGVSSMQLDQADRGFAYSQDAPLDMRMDQSSGPSAQDILNTYSYGDLVRVIRNFGEEKFATKIADNIIKAREAGSLNSTKDLAEIVKASIPAPARRTGGNPAKRTFQALRIEVNQELSVLERAIPQAIKAIRVGGRLVVMSYQSLEDKIVKKAFTQVTETNSPLGLPFDLPNSAASYKLVINGSEGASDLEIETNARAQSMRLRALERVAA</sequence>